<evidence type="ECO:0000256" key="1">
    <source>
        <dbReference type="SAM" id="Phobius"/>
    </source>
</evidence>
<accession>A0A381YP54</accession>
<dbReference type="AlphaFoldDB" id="A0A381YP54"/>
<name>A0A381YP54_9ZZZZ</name>
<proteinExistence type="predicted"/>
<keyword evidence="1" id="KW-0812">Transmembrane</keyword>
<dbReference type="EMBL" id="UINC01018699">
    <property type="protein sequence ID" value="SVA78775.1"/>
    <property type="molecule type" value="Genomic_DNA"/>
</dbReference>
<keyword evidence="1" id="KW-0472">Membrane</keyword>
<gene>
    <name evidence="2" type="ORF">METZ01_LOCUS131629</name>
</gene>
<feature type="transmembrane region" description="Helical" evidence="1">
    <location>
        <begin position="6"/>
        <end position="39"/>
    </location>
</feature>
<organism evidence="2">
    <name type="scientific">marine metagenome</name>
    <dbReference type="NCBI Taxonomy" id="408172"/>
    <lineage>
        <taxon>unclassified sequences</taxon>
        <taxon>metagenomes</taxon>
        <taxon>ecological metagenomes</taxon>
    </lineage>
</organism>
<sequence length="69" mass="7193">MVAECIMGGAVIMIILLVVVMPVAILLSGALAAALIGGLVKKDVDESHKESELLGLSESNPWSQEKTSD</sequence>
<keyword evidence="1" id="KW-1133">Transmembrane helix</keyword>
<evidence type="ECO:0000313" key="2">
    <source>
        <dbReference type="EMBL" id="SVA78775.1"/>
    </source>
</evidence>
<protein>
    <submittedName>
        <fullName evidence="2">Uncharacterized protein</fullName>
    </submittedName>
</protein>
<reference evidence="2" key="1">
    <citation type="submission" date="2018-05" db="EMBL/GenBank/DDBJ databases">
        <authorList>
            <person name="Lanie J.A."/>
            <person name="Ng W.-L."/>
            <person name="Kazmierczak K.M."/>
            <person name="Andrzejewski T.M."/>
            <person name="Davidsen T.M."/>
            <person name="Wayne K.J."/>
            <person name="Tettelin H."/>
            <person name="Glass J.I."/>
            <person name="Rusch D."/>
            <person name="Podicherti R."/>
            <person name="Tsui H.-C.T."/>
            <person name="Winkler M.E."/>
        </authorList>
    </citation>
    <scope>NUCLEOTIDE SEQUENCE</scope>
</reference>